<proteinExistence type="predicted"/>
<accession>A0A151WXM2</accession>
<feature type="compositionally biased region" description="Basic residues" evidence="1">
    <location>
        <begin position="8"/>
        <end position="23"/>
    </location>
</feature>
<gene>
    <name evidence="2" type="ORF">ALC60_08238</name>
</gene>
<keyword evidence="3" id="KW-1185">Reference proteome</keyword>
<evidence type="ECO:0000313" key="2">
    <source>
        <dbReference type="EMBL" id="KYQ52630.1"/>
    </source>
</evidence>
<organism evidence="2 3">
    <name type="scientific">Mycetomoellerius zeteki</name>
    <dbReference type="NCBI Taxonomy" id="64791"/>
    <lineage>
        <taxon>Eukaryota</taxon>
        <taxon>Metazoa</taxon>
        <taxon>Ecdysozoa</taxon>
        <taxon>Arthropoda</taxon>
        <taxon>Hexapoda</taxon>
        <taxon>Insecta</taxon>
        <taxon>Pterygota</taxon>
        <taxon>Neoptera</taxon>
        <taxon>Endopterygota</taxon>
        <taxon>Hymenoptera</taxon>
        <taxon>Apocrita</taxon>
        <taxon>Aculeata</taxon>
        <taxon>Formicoidea</taxon>
        <taxon>Formicidae</taxon>
        <taxon>Myrmicinae</taxon>
        <taxon>Mycetomoellerius</taxon>
    </lineage>
</organism>
<sequence length="254" mass="28676">MQGERERGRKLKRARDRVKRTRTSKGEKTARGRETIGAQATSSHSCRQGSVTTAQFVHSACGTVWGGSNERSLLGRAPTDESRRTDGDLHPLCASSIDIWVSKCQYDVSDVTPMWDQDCEFDVDAKRRQADGTGRSGAKRSEVREYILRSRNHSATVATKLQTISSSHRSSRKSLVGRTSMNQRGLLSIGRIWSSLDLPRSTDRENDGRESGRTLFVSFRSGGEDMEWKGMRNRSKERKRQEESNALVRWPLKN</sequence>
<feature type="region of interest" description="Disordered" evidence="1">
    <location>
        <begin position="1"/>
        <end position="43"/>
    </location>
</feature>
<evidence type="ECO:0000313" key="3">
    <source>
        <dbReference type="Proteomes" id="UP000075809"/>
    </source>
</evidence>
<protein>
    <submittedName>
        <fullName evidence="2">Uncharacterized protein</fullName>
    </submittedName>
</protein>
<dbReference type="Proteomes" id="UP000075809">
    <property type="component" value="Unassembled WGS sequence"/>
</dbReference>
<dbReference type="EMBL" id="KQ982662">
    <property type="protein sequence ID" value="KYQ52630.1"/>
    <property type="molecule type" value="Genomic_DNA"/>
</dbReference>
<feature type="compositionally biased region" description="Basic and acidic residues" evidence="1">
    <location>
        <begin position="24"/>
        <end position="34"/>
    </location>
</feature>
<feature type="region of interest" description="Disordered" evidence="1">
    <location>
        <begin position="226"/>
        <end position="254"/>
    </location>
</feature>
<evidence type="ECO:0000256" key="1">
    <source>
        <dbReference type="SAM" id="MobiDB-lite"/>
    </source>
</evidence>
<name>A0A151WXM2_9HYME</name>
<dbReference type="AlphaFoldDB" id="A0A151WXM2"/>
<reference evidence="2 3" key="1">
    <citation type="submission" date="2015-09" db="EMBL/GenBank/DDBJ databases">
        <title>Trachymyrmex zeteki WGS genome.</title>
        <authorList>
            <person name="Nygaard S."/>
            <person name="Hu H."/>
            <person name="Boomsma J."/>
            <person name="Zhang G."/>
        </authorList>
    </citation>
    <scope>NUCLEOTIDE SEQUENCE [LARGE SCALE GENOMIC DNA]</scope>
    <source>
        <strain evidence="2">Tzet28-1</strain>
        <tissue evidence="2">Whole body</tissue>
    </source>
</reference>